<dbReference type="Pfam" id="PF01266">
    <property type="entry name" value="DAO"/>
    <property type="match status" value="2"/>
</dbReference>
<feature type="region of interest" description="Disordered" evidence="9">
    <location>
        <begin position="241"/>
        <end position="273"/>
    </location>
</feature>
<protein>
    <recommendedName>
        <fullName evidence="8">L-2-hydroxyglutarate dehydrogenase, mitochondrial</fullName>
        <ecNumber evidence="7">1.1.99.2</ecNumber>
    </recommendedName>
</protein>
<dbReference type="PANTHER" id="PTHR43104:SF4">
    <property type="entry name" value="L-2-HYDROXYGLUTARATE DEHYDROGENASE, MITOCHONDRIAL"/>
    <property type="match status" value="1"/>
</dbReference>
<feature type="domain" description="FAD dependent oxidoreductase" evidence="10">
    <location>
        <begin position="406"/>
        <end position="529"/>
    </location>
</feature>
<evidence type="ECO:0000256" key="8">
    <source>
        <dbReference type="ARBA" id="ARBA00041137"/>
    </source>
</evidence>
<keyword evidence="3" id="KW-0274">FAD</keyword>
<accession>A0ABQ7H7R0</accession>
<evidence type="ECO:0000256" key="6">
    <source>
        <dbReference type="ARBA" id="ARBA00037941"/>
    </source>
</evidence>
<evidence type="ECO:0000256" key="1">
    <source>
        <dbReference type="ARBA" id="ARBA00001974"/>
    </source>
</evidence>
<comment type="similarity">
    <text evidence="6">Belongs to the L2HGDH family.</text>
</comment>
<sequence length="533" mass="55425">MFQPTMFAWRALRNAVGPSKGHGARALCTQGNAQHVDCVVMGAGVVGLAIARSLALAGREVVILDSNSSFGSETSSRNSEVIHAGLYYPPGSLKSTMCIEGNRALYDFCGQRAIPYKNTGKLVVASTKEQIPALRALHSRAQQCGARGLQLLSREEAVSLEPNVDCQEALLSPSSGILDSHTYMATLLADAESSGAVMAVASRVLRGKVLDDRSQVFMGADSSPSSAAPADASCQDANLRATSLDTSSSRTTSEETPSGADGHQRRVRADGGGGGIVLEVEDLQSQERMELHASMVVNSAGLHAQSLSHSIDGISSASIPPLYLAKGNYFTLAGGSMSQSAHETCSSGSKTSQAAHEVSSNGSTSQTAHEVSSSGNISQSMHEASSNGCSIQSSAGGHHQGPRPSFSRLIYPMPPASGGGLGIHLTLDMGGGLRFGPDVEHVNNIDYTVDPGRAPAFEQAIRSYWPGLPAGALVPAYAGIRPKVSAPGHPAADFVVQGPKHHGIRGLVCLYGIESPGLTASLVLAEHVKRLLL</sequence>
<evidence type="ECO:0000256" key="2">
    <source>
        <dbReference type="ARBA" id="ARBA00022630"/>
    </source>
</evidence>
<dbReference type="InterPro" id="IPR036188">
    <property type="entry name" value="FAD/NAD-bd_sf"/>
</dbReference>
<evidence type="ECO:0000313" key="12">
    <source>
        <dbReference type="Proteomes" id="UP000815325"/>
    </source>
</evidence>
<evidence type="ECO:0000256" key="4">
    <source>
        <dbReference type="ARBA" id="ARBA00023002"/>
    </source>
</evidence>
<dbReference type="InterPro" id="IPR006076">
    <property type="entry name" value="FAD-dep_OxRdtase"/>
</dbReference>
<evidence type="ECO:0000313" key="11">
    <source>
        <dbReference type="EMBL" id="KAF5842890.1"/>
    </source>
</evidence>
<feature type="domain" description="FAD dependent oxidoreductase" evidence="10">
    <location>
        <begin position="37"/>
        <end position="206"/>
    </location>
</feature>
<dbReference type="EC" id="1.1.99.2" evidence="7"/>
<name>A0ABQ7H7R0_DUNSA</name>
<dbReference type="SUPFAM" id="SSF51905">
    <property type="entry name" value="FAD/NAD(P)-binding domain"/>
    <property type="match status" value="1"/>
</dbReference>
<comment type="caution">
    <text evidence="11">The sequence shown here is derived from an EMBL/GenBank/DDBJ whole genome shotgun (WGS) entry which is preliminary data.</text>
</comment>
<evidence type="ECO:0000256" key="5">
    <source>
        <dbReference type="ARBA" id="ARBA00036066"/>
    </source>
</evidence>
<feature type="compositionally biased region" description="Low complexity" evidence="9">
    <location>
        <begin position="242"/>
        <end position="258"/>
    </location>
</feature>
<evidence type="ECO:0000256" key="7">
    <source>
        <dbReference type="ARBA" id="ARBA00038878"/>
    </source>
</evidence>
<dbReference type="PANTHER" id="PTHR43104">
    <property type="entry name" value="L-2-HYDROXYGLUTARATE DEHYDROGENASE, MITOCHONDRIAL"/>
    <property type="match status" value="1"/>
</dbReference>
<keyword evidence="4" id="KW-0560">Oxidoreductase</keyword>
<evidence type="ECO:0000259" key="10">
    <source>
        <dbReference type="Pfam" id="PF01266"/>
    </source>
</evidence>
<proteinExistence type="inferred from homology"/>
<comment type="catalytic activity">
    <reaction evidence="5">
        <text>(S)-2-hydroxyglutarate + A = 2-oxoglutarate + AH2</text>
        <dbReference type="Rhea" id="RHEA:21252"/>
        <dbReference type="ChEBI" id="CHEBI:13193"/>
        <dbReference type="ChEBI" id="CHEBI:16782"/>
        <dbReference type="ChEBI" id="CHEBI:16810"/>
        <dbReference type="ChEBI" id="CHEBI:17499"/>
        <dbReference type="EC" id="1.1.99.2"/>
    </reaction>
</comment>
<evidence type="ECO:0000256" key="9">
    <source>
        <dbReference type="SAM" id="MobiDB-lite"/>
    </source>
</evidence>
<feature type="region of interest" description="Disordered" evidence="9">
    <location>
        <begin position="338"/>
        <end position="411"/>
    </location>
</feature>
<keyword evidence="12" id="KW-1185">Reference proteome</keyword>
<gene>
    <name evidence="11" type="ORF">DUNSADRAFT_4349</name>
</gene>
<evidence type="ECO:0000256" key="3">
    <source>
        <dbReference type="ARBA" id="ARBA00022827"/>
    </source>
</evidence>
<dbReference type="EMBL" id="MU069453">
    <property type="protein sequence ID" value="KAF5842890.1"/>
    <property type="molecule type" value="Genomic_DNA"/>
</dbReference>
<dbReference type="Proteomes" id="UP000815325">
    <property type="component" value="Unassembled WGS sequence"/>
</dbReference>
<comment type="cofactor">
    <cofactor evidence="1">
        <name>FAD</name>
        <dbReference type="ChEBI" id="CHEBI:57692"/>
    </cofactor>
</comment>
<feature type="compositionally biased region" description="Polar residues" evidence="9">
    <location>
        <begin position="338"/>
        <end position="395"/>
    </location>
</feature>
<reference evidence="11" key="1">
    <citation type="submission" date="2017-08" db="EMBL/GenBank/DDBJ databases">
        <authorList>
            <person name="Polle J.E."/>
            <person name="Barry K."/>
            <person name="Cushman J."/>
            <person name="Schmutz J."/>
            <person name="Tran D."/>
            <person name="Hathwaick L.T."/>
            <person name="Yim W.C."/>
            <person name="Jenkins J."/>
            <person name="Mckie-Krisberg Z.M."/>
            <person name="Prochnik S."/>
            <person name="Lindquist E."/>
            <person name="Dockter R.B."/>
            <person name="Adam C."/>
            <person name="Molina H."/>
            <person name="Bunkerborg J."/>
            <person name="Jin E."/>
            <person name="Buchheim M."/>
            <person name="Magnuson J."/>
        </authorList>
    </citation>
    <scope>NUCLEOTIDE SEQUENCE</scope>
    <source>
        <strain evidence="11">CCAP 19/18</strain>
    </source>
</reference>
<dbReference type="Gene3D" id="3.30.9.10">
    <property type="entry name" value="D-Amino Acid Oxidase, subunit A, domain 2"/>
    <property type="match status" value="1"/>
</dbReference>
<organism evidence="11 12">
    <name type="scientific">Dunaliella salina</name>
    <name type="common">Green alga</name>
    <name type="synonym">Protococcus salinus</name>
    <dbReference type="NCBI Taxonomy" id="3046"/>
    <lineage>
        <taxon>Eukaryota</taxon>
        <taxon>Viridiplantae</taxon>
        <taxon>Chlorophyta</taxon>
        <taxon>core chlorophytes</taxon>
        <taxon>Chlorophyceae</taxon>
        <taxon>CS clade</taxon>
        <taxon>Chlamydomonadales</taxon>
        <taxon>Dunaliellaceae</taxon>
        <taxon>Dunaliella</taxon>
    </lineage>
</organism>
<keyword evidence="2" id="KW-0285">Flavoprotein</keyword>
<dbReference type="Gene3D" id="3.50.50.60">
    <property type="entry name" value="FAD/NAD(P)-binding domain"/>
    <property type="match status" value="3"/>
</dbReference>